<dbReference type="HAMAP" id="MF_01037">
    <property type="entry name" value="TrmFO"/>
    <property type="match status" value="1"/>
</dbReference>
<evidence type="ECO:0000256" key="1">
    <source>
        <dbReference type="ARBA" id="ARBA00001974"/>
    </source>
</evidence>
<evidence type="ECO:0000256" key="8">
    <source>
        <dbReference type="ARBA" id="ARBA00022857"/>
    </source>
</evidence>
<sequence>MKETSSFRLQLGFCYYGRMQKYHVNIIGAGLAGSEAALQLAARGIKVTLIESRPLFTDGVHETGLCAELVCSNSLKSESLSSAAGMLKRELDVLGSFLYQTARETRVPAGGALAVDRYAFAHAVTDQVTAAPSINLVCGEALSVHADGSISLRVDKNGREEKTPKADAVIVATGPLTSDSFADFITGVTGQDNLSFFDAAAPIVMADSLDTNILFRQSRYEEGQGDYLNAPFTKEEYEQFITALLSAKRVVRRDFETKELFQACQPIEEIARAGVDAPRFGPLKPVGLVDLRTHKRPWAALQLRAENREGTCYNLVGFQTNLTFPEQRRVFQMIPGLEQAEFARYGVMHRNTFMDAPQLLASDLSFKTERWQGVPLFAAGQITGTEGYCEAIRSGLHAAFGVVSRLRNLTPPPLSRQMAFGSLWLWASDPTTEDYQPMHVNFGIIEPLAERVKNKRARYDAYAQRGGKALDDYCHMLSKVGLLTDAYSDTCVAQSASASQDDVNLHTEASTDLDLYDQAPKASSHQGVVR</sequence>
<dbReference type="AlphaFoldDB" id="C7MNC5"/>
<accession>C7MNC5</accession>
<dbReference type="GO" id="GO:0030488">
    <property type="term" value="P:tRNA methylation"/>
    <property type="evidence" value="ECO:0007669"/>
    <property type="project" value="TreeGrafter"/>
</dbReference>
<evidence type="ECO:0000256" key="9">
    <source>
        <dbReference type="ARBA" id="ARBA00023027"/>
    </source>
</evidence>
<dbReference type="SUPFAM" id="SSF51905">
    <property type="entry name" value="FAD/NAD(P)-binding domain"/>
    <property type="match status" value="1"/>
</dbReference>
<evidence type="ECO:0000256" key="2">
    <source>
        <dbReference type="ARBA" id="ARBA00022490"/>
    </source>
</evidence>
<comment type="cofactor">
    <cofactor evidence="1 10">
        <name>FAD</name>
        <dbReference type="ChEBI" id="CHEBI:57692"/>
    </cofactor>
</comment>
<comment type="function">
    <text evidence="10">Catalyzes the folate-dependent formation of 5-methyl-uridine at position 54 (M-5-U54) in all tRNAs.</text>
</comment>
<dbReference type="STRING" id="469378.Ccur_07050"/>
<feature type="domain" description="MnmG N-terminal" evidence="11">
    <location>
        <begin position="24"/>
        <end position="408"/>
    </location>
</feature>
<dbReference type="InterPro" id="IPR002218">
    <property type="entry name" value="MnmG-rel"/>
</dbReference>
<dbReference type="PRINTS" id="PR00411">
    <property type="entry name" value="PNDRDTASEI"/>
</dbReference>
<dbReference type="InterPro" id="IPR040131">
    <property type="entry name" value="MnmG_N"/>
</dbReference>
<reference evidence="12 13" key="1">
    <citation type="journal article" date="2009" name="Stand. Genomic Sci.">
        <title>Complete genome sequence of Cryptobacterium curtum type strain (12-3).</title>
        <authorList>
            <person name="Mavrommatis K."/>
            <person name="Pukall R."/>
            <person name="Rohde C."/>
            <person name="Chen F."/>
            <person name="Sims D."/>
            <person name="Brettin T."/>
            <person name="Kuske C."/>
            <person name="Detter J.C."/>
            <person name="Han C."/>
            <person name="Lapidus A."/>
            <person name="Copeland A."/>
            <person name="Glavina Del Rio T."/>
            <person name="Nolan M."/>
            <person name="Lucas S."/>
            <person name="Tice H."/>
            <person name="Cheng J.F."/>
            <person name="Bruce D."/>
            <person name="Goodwin L."/>
            <person name="Pitluck S."/>
            <person name="Ovchinnikova G."/>
            <person name="Pati A."/>
            <person name="Ivanova N."/>
            <person name="Chen A."/>
            <person name="Palaniappan K."/>
            <person name="Chain P."/>
            <person name="D'haeseleer P."/>
            <person name="Goker M."/>
            <person name="Bristow J."/>
            <person name="Eisen J.A."/>
            <person name="Markowitz V."/>
            <person name="Hugenholtz P."/>
            <person name="Rohde M."/>
            <person name="Klenk H.P."/>
            <person name="Kyrpides N.C."/>
        </authorList>
    </citation>
    <scope>NUCLEOTIDE SEQUENCE [LARGE SCALE GENOMIC DNA]</scope>
    <source>
        <strain evidence="13">ATCC 700683 / DSM 15641 / 12-3</strain>
    </source>
</reference>
<comment type="subcellular location">
    <subcellularLocation>
        <location evidence="10">Cytoplasm</location>
    </subcellularLocation>
</comment>
<dbReference type="EMBL" id="CP001682">
    <property type="protein sequence ID" value="ACU94415.1"/>
    <property type="molecule type" value="Genomic_DNA"/>
</dbReference>
<comment type="catalytic activity">
    <reaction evidence="10">
        <text>uridine(54) in tRNA + (6R)-5,10-methylene-5,6,7,8-tetrahydrofolate + NADPH + H(+) = 5-methyluridine(54) in tRNA + (6S)-5,6,7,8-tetrahydrofolate + NADP(+)</text>
        <dbReference type="Rhea" id="RHEA:62372"/>
        <dbReference type="Rhea" id="RHEA-COMP:10167"/>
        <dbReference type="Rhea" id="RHEA-COMP:10193"/>
        <dbReference type="ChEBI" id="CHEBI:15378"/>
        <dbReference type="ChEBI" id="CHEBI:15636"/>
        <dbReference type="ChEBI" id="CHEBI:57453"/>
        <dbReference type="ChEBI" id="CHEBI:57783"/>
        <dbReference type="ChEBI" id="CHEBI:58349"/>
        <dbReference type="ChEBI" id="CHEBI:65315"/>
        <dbReference type="ChEBI" id="CHEBI:74447"/>
        <dbReference type="EC" id="2.1.1.74"/>
    </reaction>
</comment>
<dbReference type="HOGENOM" id="CLU_033057_1_0_11"/>
<name>C7MNC5_CRYCD</name>
<evidence type="ECO:0000256" key="7">
    <source>
        <dbReference type="ARBA" id="ARBA00022827"/>
    </source>
</evidence>
<dbReference type="PANTHER" id="PTHR11806:SF2">
    <property type="entry name" value="METHYLENETETRAHYDROFOLATE--TRNA-(URACIL-5-)-METHYLTRANSFERASE TRMFO"/>
    <property type="match status" value="1"/>
</dbReference>
<organism evidence="12 13">
    <name type="scientific">Cryptobacterium curtum (strain ATCC 700683 / DSM 15641 / CCUG 43107 / 12-3)</name>
    <dbReference type="NCBI Taxonomy" id="469378"/>
    <lineage>
        <taxon>Bacteria</taxon>
        <taxon>Bacillati</taxon>
        <taxon>Actinomycetota</taxon>
        <taxon>Coriobacteriia</taxon>
        <taxon>Eggerthellales</taxon>
        <taxon>Eggerthellaceae</taxon>
        <taxon>Cryptobacterium</taxon>
    </lineage>
</organism>
<evidence type="ECO:0000256" key="10">
    <source>
        <dbReference type="HAMAP-Rule" id="MF_01037"/>
    </source>
</evidence>
<comment type="similarity">
    <text evidence="10">Belongs to the MnmG family. TrmFO subfamily.</text>
</comment>
<keyword evidence="8 10" id="KW-0521">NADP</keyword>
<evidence type="ECO:0000256" key="5">
    <source>
        <dbReference type="ARBA" id="ARBA00022679"/>
    </source>
</evidence>
<dbReference type="GO" id="GO:0002098">
    <property type="term" value="P:tRNA wobble uridine modification"/>
    <property type="evidence" value="ECO:0007669"/>
    <property type="project" value="TreeGrafter"/>
</dbReference>
<gene>
    <name evidence="10" type="primary">trmFO</name>
    <name evidence="12" type="ordered locus">Ccur_07050</name>
</gene>
<evidence type="ECO:0000313" key="13">
    <source>
        <dbReference type="Proteomes" id="UP000000954"/>
    </source>
</evidence>
<keyword evidence="7 10" id="KW-0274">FAD</keyword>
<dbReference type="NCBIfam" id="TIGR00137">
    <property type="entry name" value="gid_trmFO"/>
    <property type="match status" value="1"/>
</dbReference>
<evidence type="ECO:0000256" key="6">
    <source>
        <dbReference type="ARBA" id="ARBA00022694"/>
    </source>
</evidence>
<dbReference type="InterPro" id="IPR036188">
    <property type="entry name" value="FAD/NAD-bd_sf"/>
</dbReference>
<keyword evidence="6 10" id="KW-0819">tRNA processing</keyword>
<keyword evidence="4 10" id="KW-0285">Flavoprotein</keyword>
<keyword evidence="2 10" id="KW-0963">Cytoplasm</keyword>
<keyword evidence="3 10" id="KW-0489">Methyltransferase</keyword>
<dbReference type="InterPro" id="IPR004417">
    <property type="entry name" value="TrmFO"/>
</dbReference>
<dbReference type="KEGG" id="ccu:Ccur_07050"/>
<keyword evidence="13" id="KW-1185">Reference proteome</keyword>
<protein>
    <recommendedName>
        <fullName evidence="10">Methylenetetrahydrofolate--tRNA-(uracil-5-)-methyltransferase TrmFO</fullName>
        <ecNumber evidence="10">2.1.1.74</ecNumber>
    </recommendedName>
    <alternativeName>
        <fullName evidence="10">Folate-dependent tRNA (uracil-5-)-methyltransferase</fullName>
    </alternativeName>
    <alternativeName>
        <fullName evidence="10">Folate-dependent tRNA(M-5-U54)-methyltransferase</fullName>
    </alternativeName>
</protein>
<keyword evidence="5 10" id="KW-0808">Transferase</keyword>
<dbReference type="Gene3D" id="3.50.50.60">
    <property type="entry name" value="FAD/NAD(P)-binding domain"/>
    <property type="match status" value="2"/>
</dbReference>
<evidence type="ECO:0000313" key="12">
    <source>
        <dbReference type="EMBL" id="ACU94415.1"/>
    </source>
</evidence>
<evidence type="ECO:0000256" key="3">
    <source>
        <dbReference type="ARBA" id="ARBA00022603"/>
    </source>
</evidence>
<dbReference type="NCBIfam" id="NF003739">
    <property type="entry name" value="PRK05335.1"/>
    <property type="match status" value="1"/>
</dbReference>
<proteinExistence type="inferred from homology"/>
<dbReference type="PANTHER" id="PTHR11806">
    <property type="entry name" value="GLUCOSE INHIBITED DIVISION PROTEIN A"/>
    <property type="match status" value="1"/>
</dbReference>
<comment type="catalytic activity">
    <reaction evidence="10">
        <text>uridine(54) in tRNA + (6R)-5,10-methylene-5,6,7,8-tetrahydrofolate + NADH + H(+) = 5-methyluridine(54) in tRNA + (6S)-5,6,7,8-tetrahydrofolate + NAD(+)</text>
        <dbReference type="Rhea" id="RHEA:16873"/>
        <dbReference type="Rhea" id="RHEA-COMP:10167"/>
        <dbReference type="Rhea" id="RHEA-COMP:10193"/>
        <dbReference type="ChEBI" id="CHEBI:15378"/>
        <dbReference type="ChEBI" id="CHEBI:15636"/>
        <dbReference type="ChEBI" id="CHEBI:57453"/>
        <dbReference type="ChEBI" id="CHEBI:57540"/>
        <dbReference type="ChEBI" id="CHEBI:57945"/>
        <dbReference type="ChEBI" id="CHEBI:65315"/>
        <dbReference type="ChEBI" id="CHEBI:74447"/>
        <dbReference type="EC" id="2.1.1.74"/>
    </reaction>
</comment>
<keyword evidence="9 10" id="KW-0520">NAD</keyword>
<dbReference type="Proteomes" id="UP000000954">
    <property type="component" value="Chromosome"/>
</dbReference>
<dbReference type="EC" id="2.1.1.74" evidence="10"/>
<dbReference type="GO" id="GO:0047151">
    <property type="term" value="F:tRNA (uracil(54)-C5)-methyltransferase activity, 5,10-methylenetetrahydrofolate-dependent"/>
    <property type="evidence" value="ECO:0007669"/>
    <property type="project" value="UniProtKB-UniRule"/>
</dbReference>
<feature type="binding site" evidence="10">
    <location>
        <begin position="28"/>
        <end position="33"/>
    </location>
    <ligand>
        <name>FAD</name>
        <dbReference type="ChEBI" id="CHEBI:57692"/>
    </ligand>
</feature>
<dbReference type="eggNOG" id="COG1206">
    <property type="taxonomic scope" value="Bacteria"/>
</dbReference>
<evidence type="ECO:0000256" key="4">
    <source>
        <dbReference type="ARBA" id="ARBA00022630"/>
    </source>
</evidence>
<dbReference type="GO" id="GO:0050660">
    <property type="term" value="F:flavin adenine dinucleotide binding"/>
    <property type="evidence" value="ECO:0007669"/>
    <property type="project" value="UniProtKB-UniRule"/>
</dbReference>
<dbReference type="Pfam" id="PF01134">
    <property type="entry name" value="GIDA"/>
    <property type="match status" value="1"/>
</dbReference>
<dbReference type="GO" id="GO:0005829">
    <property type="term" value="C:cytosol"/>
    <property type="evidence" value="ECO:0007669"/>
    <property type="project" value="TreeGrafter"/>
</dbReference>
<evidence type="ECO:0000259" key="11">
    <source>
        <dbReference type="Pfam" id="PF01134"/>
    </source>
</evidence>